<reference evidence="1 2" key="1">
    <citation type="submission" date="2018-06" db="EMBL/GenBank/DDBJ databases">
        <title>Flavobacterium tibetense sp. nov., isolated from a wetland YonghuCo on Tibetan Plateau.</title>
        <authorList>
            <person name="Xing P."/>
            <person name="Phurbu D."/>
            <person name="Lu H."/>
        </authorList>
    </citation>
    <scope>NUCLEOTIDE SEQUENCE [LARGE SCALE GENOMIC DNA]</scope>
    <source>
        <strain evidence="1 2">YH5</strain>
    </source>
</reference>
<protein>
    <submittedName>
        <fullName evidence="1">Uncharacterized protein</fullName>
    </submittedName>
</protein>
<dbReference type="EMBL" id="QLST01000002">
    <property type="protein sequence ID" value="RBA29484.1"/>
    <property type="molecule type" value="Genomic_DNA"/>
</dbReference>
<dbReference type="RefSeq" id="WP_113987966.1">
    <property type="nucleotide sequence ID" value="NZ_QLST01000002.1"/>
</dbReference>
<accession>A0A365P4Z0</accession>
<sequence>MLKDKKENLKVTIQPEAIDLSDTTATEKIIYLHKLGVIDFLIKQQPFQSSTNSLATVLSAVTGAKSGTIQPMLNAMLGKNVEQKNNPLNSVKPVNKVTKYLIDIGFESK</sequence>
<dbReference type="OrthoDB" id="1346041at2"/>
<comment type="caution">
    <text evidence="1">The sequence shown here is derived from an EMBL/GenBank/DDBJ whole genome shotgun (WGS) entry which is preliminary data.</text>
</comment>
<name>A0A365P4Z0_9FLAO</name>
<dbReference type="Proteomes" id="UP000253319">
    <property type="component" value="Unassembled WGS sequence"/>
</dbReference>
<keyword evidence="2" id="KW-1185">Reference proteome</keyword>
<organism evidence="1 2">
    <name type="scientific">Flavobacterium tibetense</name>
    <dbReference type="NCBI Taxonomy" id="2233533"/>
    <lineage>
        <taxon>Bacteria</taxon>
        <taxon>Pseudomonadati</taxon>
        <taxon>Bacteroidota</taxon>
        <taxon>Flavobacteriia</taxon>
        <taxon>Flavobacteriales</taxon>
        <taxon>Flavobacteriaceae</taxon>
        <taxon>Flavobacterium</taxon>
    </lineage>
</organism>
<proteinExistence type="predicted"/>
<dbReference type="AlphaFoldDB" id="A0A365P4Z0"/>
<evidence type="ECO:0000313" key="1">
    <source>
        <dbReference type="EMBL" id="RBA29484.1"/>
    </source>
</evidence>
<gene>
    <name evidence="1" type="ORF">DPN68_02230</name>
</gene>
<evidence type="ECO:0000313" key="2">
    <source>
        <dbReference type="Proteomes" id="UP000253319"/>
    </source>
</evidence>